<dbReference type="AlphaFoldDB" id="X0W589"/>
<dbReference type="EMBL" id="BARS01027083">
    <property type="protein sequence ID" value="GAG07881.1"/>
    <property type="molecule type" value="Genomic_DNA"/>
</dbReference>
<accession>X0W589</accession>
<reference evidence="1" key="1">
    <citation type="journal article" date="2014" name="Front. Microbiol.">
        <title>High frequency of phylogenetically diverse reductive dehalogenase-homologous genes in deep subseafloor sedimentary metagenomes.</title>
        <authorList>
            <person name="Kawai M."/>
            <person name="Futagami T."/>
            <person name="Toyoda A."/>
            <person name="Takaki Y."/>
            <person name="Nishi S."/>
            <person name="Hori S."/>
            <person name="Arai W."/>
            <person name="Tsubouchi T."/>
            <person name="Morono Y."/>
            <person name="Uchiyama I."/>
            <person name="Ito T."/>
            <person name="Fujiyama A."/>
            <person name="Inagaki F."/>
            <person name="Takami H."/>
        </authorList>
    </citation>
    <scope>NUCLEOTIDE SEQUENCE</scope>
    <source>
        <strain evidence="1">Expedition CK06-06</strain>
    </source>
</reference>
<proteinExistence type="predicted"/>
<gene>
    <name evidence="1" type="ORF">S01H1_42579</name>
</gene>
<evidence type="ECO:0000313" key="1">
    <source>
        <dbReference type="EMBL" id="GAG07881.1"/>
    </source>
</evidence>
<name>X0W589_9ZZZZ</name>
<protein>
    <submittedName>
        <fullName evidence="1">Uncharacterized protein</fullName>
    </submittedName>
</protein>
<comment type="caution">
    <text evidence="1">The sequence shown here is derived from an EMBL/GenBank/DDBJ whole genome shotgun (WGS) entry which is preliminary data.</text>
</comment>
<sequence>MLMKIEHSNLYEADELIDVYRDYKKLINNLVYIKSECKLYMVLPKIKGHGTIVRIHAHSLKILKDRVVR</sequence>
<organism evidence="1">
    <name type="scientific">marine sediment metagenome</name>
    <dbReference type="NCBI Taxonomy" id="412755"/>
    <lineage>
        <taxon>unclassified sequences</taxon>
        <taxon>metagenomes</taxon>
        <taxon>ecological metagenomes</taxon>
    </lineage>
</organism>